<gene>
    <name evidence="1" type="ORF">EJ377_14200</name>
</gene>
<keyword evidence="1" id="KW-0378">Hydrolase</keyword>
<evidence type="ECO:0000313" key="2">
    <source>
        <dbReference type="Proteomes" id="UP000276953"/>
    </source>
</evidence>
<proteinExistence type="predicted"/>
<keyword evidence="1" id="KW-0121">Carboxypeptidase</keyword>
<dbReference type="Proteomes" id="UP000276953">
    <property type="component" value="Unassembled WGS sequence"/>
</dbReference>
<dbReference type="EMBL" id="RYFC01000003">
    <property type="protein sequence ID" value="RTZ45888.1"/>
    <property type="molecule type" value="Genomic_DNA"/>
</dbReference>
<evidence type="ECO:0000313" key="1">
    <source>
        <dbReference type="EMBL" id="RTZ45888.1"/>
    </source>
</evidence>
<accession>A0A432DRX0</accession>
<protein>
    <submittedName>
        <fullName evidence="1">Carboxypeptidase regulatory-like domain-containing protein</fullName>
    </submittedName>
</protein>
<dbReference type="SUPFAM" id="SSF49464">
    <property type="entry name" value="Carboxypeptidase regulatory domain-like"/>
    <property type="match status" value="1"/>
</dbReference>
<sequence>MGADRQYFIVHAQKLYINGKVSDSEKKPVENITVYLLKAKDSSIVNYTATNKEGKFSLKIDEQDAPSILKIDNEDCLIPEF</sequence>
<dbReference type="GO" id="GO:0004180">
    <property type="term" value="F:carboxypeptidase activity"/>
    <property type="evidence" value="ECO:0007669"/>
    <property type="project" value="UniProtKB-KW"/>
</dbReference>
<dbReference type="InterPro" id="IPR008969">
    <property type="entry name" value="CarboxyPept-like_regulatory"/>
</dbReference>
<name>A0A432DRX0_9FLAO</name>
<dbReference type="AlphaFoldDB" id="A0A432DRX0"/>
<keyword evidence="1" id="KW-0645">Protease</keyword>
<comment type="caution">
    <text evidence="1">The sequence shown here is derived from an EMBL/GenBank/DDBJ whole genome shotgun (WGS) entry which is preliminary data.</text>
</comment>
<reference evidence="1 2" key="1">
    <citation type="submission" date="2018-12" db="EMBL/GenBank/DDBJ databases">
        <title>Draft Genome Sequence of Chryseobacterium arthrosphaerae strain ED882-96 Isolated from the Blood of a Patient with Liver Cirrhosis in Taiwan.</title>
        <authorList>
            <person name="Lin J.-N."/>
            <person name="Lai C.-H."/>
            <person name="Yang C.-H."/>
            <person name="Huang Y.-H."/>
        </authorList>
    </citation>
    <scope>NUCLEOTIDE SEQUENCE [LARGE SCALE GENOMIC DNA]</scope>
    <source>
        <strain evidence="1 2">ED882-96</strain>
    </source>
</reference>
<organism evidence="1 2">
    <name type="scientific">Chryseobacterium arthrosphaerae</name>
    <dbReference type="NCBI Taxonomy" id="651561"/>
    <lineage>
        <taxon>Bacteria</taxon>
        <taxon>Pseudomonadati</taxon>
        <taxon>Bacteroidota</taxon>
        <taxon>Flavobacteriia</taxon>
        <taxon>Flavobacteriales</taxon>
        <taxon>Weeksellaceae</taxon>
        <taxon>Chryseobacterium group</taxon>
        <taxon>Chryseobacterium</taxon>
    </lineage>
</organism>